<reference evidence="2" key="1">
    <citation type="submission" date="2017-04" db="EMBL/GenBank/DDBJ databases">
        <authorList>
            <person name="Varghese N."/>
            <person name="Submissions S."/>
        </authorList>
    </citation>
    <scope>NUCLEOTIDE SEQUENCE [LARGE SCALE GENOMIC DNA]</scope>
    <source>
        <strain evidence="2">UI2</strain>
    </source>
</reference>
<evidence type="ECO:0000313" key="1">
    <source>
        <dbReference type="EMBL" id="SMQ76783.1"/>
    </source>
</evidence>
<protein>
    <submittedName>
        <fullName evidence="1">Uncharacterized protein</fullName>
    </submittedName>
</protein>
<dbReference type="GeneID" id="303003498"/>
<evidence type="ECO:0000313" key="2">
    <source>
        <dbReference type="Proteomes" id="UP000194469"/>
    </source>
</evidence>
<organism evidence="1 2">
    <name type="scientific">Sphingopyxis terrae subsp. ummariensis</name>
    <dbReference type="NCBI Taxonomy" id="429001"/>
    <lineage>
        <taxon>Bacteria</taxon>
        <taxon>Pseudomonadati</taxon>
        <taxon>Pseudomonadota</taxon>
        <taxon>Alphaproteobacteria</taxon>
        <taxon>Sphingomonadales</taxon>
        <taxon>Sphingomonadaceae</taxon>
        <taxon>Sphingopyxis</taxon>
    </lineage>
</organism>
<name>A0A1Y6FW40_9SPHN</name>
<dbReference type="AlphaFoldDB" id="A0A1Y6FW40"/>
<dbReference type="RefSeq" id="WP_133058523.1">
    <property type="nucleotide sequence ID" value="NZ_FXWL01000002.1"/>
</dbReference>
<dbReference type="Proteomes" id="UP000194469">
    <property type="component" value="Unassembled WGS sequence"/>
</dbReference>
<proteinExistence type="predicted"/>
<dbReference type="EMBL" id="FXWL01000002">
    <property type="protein sequence ID" value="SMQ76783.1"/>
    <property type="molecule type" value="Genomic_DNA"/>
</dbReference>
<accession>A0A1Y6FW40</accession>
<keyword evidence="2" id="KW-1185">Reference proteome</keyword>
<gene>
    <name evidence="1" type="ORF">SAMN06295984_2210</name>
</gene>
<sequence length="202" mass="22365">MRRLIKLLLLAVVIAAAPFCWSIGRDLLPLLYSRSDAAQVEARIAIQIEAAHHRLHVGEHPPLSTMDLPHNCFSVPPDAVRTNFRLLNKQIDGVDEQSRSLPTIVSMNSYGIAYANFAEARGVEALQKKFSPIELAALNGCMAATPFAKWCDAQVETHMKFDFRLIEKDLVARGLMRHAMSEGGNEILCTTIPVIESDETPS</sequence>